<organism evidence="2 3">
    <name type="scientific">Stylosanthes scabra</name>
    <dbReference type="NCBI Taxonomy" id="79078"/>
    <lineage>
        <taxon>Eukaryota</taxon>
        <taxon>Viridiplantae</taxon>
        <taxon>Streptophyta</taxon>
        <taxon>Embryophyta</taxon>
        <taxon>Tracheophyta</taxon>
        <taxon>Spermatophyta</taxon>
        <taxon>Magnoliopsida</taxon>
        <taxon>eudicotyledons</taxon>
        <taxon>Gunneridae</taxon>
        <taxon>Pentapetalae</taxon>
        <taxon>rosids</taxon>
        <taxon>fabids</taxon>
        <taxon>Fabales</taxon>
        <taxon>Fabaceae</taxon>
        <taxon>Papilionoideae</taxon>
        <taxon>50 kb inversion clade</taxon>
        <taxon>dalbergioids sensu lato</taxon>
        <taxon>Dalbergieae</taxon>
        <taxon>Pterocarpus clade</taxon>
        <taxon>Stylosanthes</taxon>
    </lineage>
</organism>
<dbReference type="Proteomes" id="UP001341840">
    <property type="component" value="Unassembled WGS sequence"/>
</dbReference>
<dbReference type="Pfam" id="PF25019">
    <property type="entry name" value="LRR_R13L1-DRL21"/>
    <property type="match status" value="1"/>
</dbReference>
<dbReference type="EMBL" id="JASCZI010061770">
    <property type="protein sequence ID" value="MED6139467.1"/>
    <property type="molecule type" value="Genomic_DNA"/>
</dbReference>
<proteinExistence type="predicted"/>
<evidence type="ECO:0000313" key="3">
    <source>
        <dbReference type="Proteomes" id="UP001341840"/>
    </source>
</evidence>
<comment type="caution">
    <text evidence="2">The sequence shown here is derived from an EMBL/GenBank/DDBJ whole genome shotgun (WGS) entry which is preliminary data.</text>
</comment>
<protein>
    <recommendedName>
        <fullName evidence="1">R13L1/DRL21-like LRR repeat region domain-containing protein</fullName>
    </recommendedName>
</protein>
<dbReference type="PANTHER" id="PTHR47186:SF13">
    <property type="entry name" value="DISEASE RESISTANCE PROTEIN RGA3"/>
    <property type="match status" value="1"/>
</dbReference>
<feature type="domain" description="R13L1/DRL21-like LRR repeat region" evidence="1">
    <location>
        <begin position="27"/>
        <end position="94"/>
    </location>
</feature>
<keyword evidence="3" id="KW-1185">Reference proteome</keyword>
<name>A0ABU6ST08_9FABA</name>
<gene>
    <name evidence="2" type="ORF">PIB30_084135</name>
</gene>
<evidence type="ECO:0000259" key="1">
    <source>
        <dbReference type="Pfam" id="PF25019"/>
    </source>
</evidence>
<sequence length="108" mass="12304">MPPSIGELTSLKTLSIFVVGKVRGSRLKELGTLKLKGEVHIKHLERVTSVADAEEANIGDKDLHHLLLSWDRVEESRLKEKYVEQVLEELQPSAYYLQVLLSTTYAMW</sequence>
<dbReference type="PANTHER" id="PTHR47186">
    <property type="entry name" value="LEUCINE-RICH REPEAT-CONTAINING PROTEIN 57"/>
    <property type="match status" value="1"/>
</dbReference>
<accession>A0ABU6ST08</accession>
<reference evidence="2 3" key="1">
    <citation type="journal article" date="2023" name="Plants (Basel)">
        <title>Bridging the Gap: Combining Genomics and Transcriptomics Approaches to Understand Stylosanthes scabra, an Orphan Legume from the Brazilian Caatinga.</title>
        <authorList>
            <person name="Ferreira-Neto J.R.C."/>
            <person name="da Silva M.D."/>
            <person name="Binneck E."/>
            <person name="de Melo N.F."/>
            <person name="da Silva R.H."/>
            <person name="de Melo A.L.T.M."/>
            <person name="Pandolfi V."/>
            <person name="Bustamante F.O."/>
            <person name="Brasileiro-Vidal A.C."/>
            <person name="Benko-Iseppon A.M."/>
        </authorList>
    </citation>
    <scope>NUCLEOTIDE SEQUENCE [LARGE SCALE GENOMIC DNA]</scope>
    <source>
        <tissue evidence="2">Leaves</tissue>
    </source>
</reference>
<evidence type="ECO:0000313" key="2">
    <source>
        <dbReference type="EMBL" id="MED6139467.1"/>
    </source>
</evidence>
<dbReference type="InterPro" id="IPR056789">
    <property type="entry name" value="LRR_R13L1-DRL21"/>
</dbReference>